<dbReference type="RefSeq" id="WP_128218510.1">
    <property type="nucleotide sequence ID" value="NZ_RBZY01000049.1"/>
</dbReference>
<dbReference type="Proteomes" id="UP000285970">
    <property type="component" value="Unassembled WGS sequence"/>
</dbReference>
<dbReference type="OrthoDB" id="5123305at2"/>
<organism evidence="1 2">
    <name type="scientific">Microbacterium enclense</name>
    <dbReference type="NCBI Taxonomy" id="993073"/>
    <lineage>
        <taxon>Bacteria</taxon>
        <taxon>Bacillati</taxon>
        <taxon>Actinomycetota</taxon>
        <taxon>Actinomycetes</taxon>
        <taxon>Micrococcales</taxon>
        <taxon>Microbacteriaceae</taxon>
        <taxon>Microbacterium</taxon>
    </lineage>
</organism>
<accession>A0A443J8H9</accession>
<name>A0A443J8H9_9MICO</name>
<sequence length="283" mass="31616">MLGSHDRQETAEEEQQAIRVLAEARSSLSALAPDLPEPSVGSVLRLERVNTAREPIDAMVLGQRARAVDNMARLFSLMFDAREKEHVKVYPYSGYSLVRAAIESAAVGLWLIDPVTKPARVLRALQRSYLHEVEALKFIELVADRAAVEGARRRHDRIVNRLVELKNTVGPLRQRSLGSPPAYTDILKSISEKDPLDRRRYAVTSPLVAWRISSAFIHGSETVIRSLSDIRQVGQFEEGIATFEITPSLRLIASVSASCVSLIGRLDARYMQCATHDHSWRPV</sequence>
<reference evidence="1 2" key="1">
    <citation type="journal article" date="2018" name="Front. Microbiol.">
        <title>Novel Insights Into Bacterial Dimethylsulfoniopropionate Catabolism in the East China Sea.</title>
        <authorList>
            <person name="Liu J."/>
            <person name="Liu J."/>
            <person name="Zhang S.H."/>
            <person name="Liang J."/>
            <person name="Lin H."/>
            <person name="Song D."/>
            <person name="Yang G.P."/>
            <person name="Todd J.D."/>
            <person name="Zhang X.H."/>
        </authorList>
    </citation>
    <scope>NUCLEOTIDE SEQUENCE [LARGE SCALE GENOMIC DNA]</scope>
    <source>
        <strain evidence="1 2">ZYFD042</strain>
    </source>
</reference>
<gene>
    <name evidence="1" type="ORF">D8Y23_12810</name>
</gene>
<evidence type="ECO:0000313" key="2">
    <source>
        <dbReference type="Proteomes" id="UP000285970"/>
    </source>
</evidence>
<dbReference type="EMBL" id="RBZY01000049">
    <property type="protein sequence ID" value="RWR16796.1"/>
    <property type="molecule type" value="Genomic_DNA"/>
</dbReference>
<comment type="caution">
    <text evidence="1">The sequence shown here is derived from an EMBL/GenBank/DDBJ whole genome shotgun (WGS) entry which is preliminary data.</text>
</comment>
<evidence type="ECO:0000313" key="1">
    <source>
        <dbReference type="EMBL" id="RWR16796.1"/>
    </source>
</evidence>
<dbReference type="AlphaFoldDB" id="A0A443J8H9"/>
<protein>
    <submittedName>
        <fullName evidence="1">Uncharacterized protein</fullName>
    </submittedName>
</protein>
<proteinExistence type="predicted"/>